<sequence length="126" mass="14307">MAYNSLFSQRGLPFFLADQAVGDILQELAAEHLADREAKQFVKNCLKTISPGDKEFLALFRWRVEAVPLGGKPTVRILPHIISPELRSAIIKDLIRYQSWGPINGFEWQSISDAWSRNGDLVFARH</sequence>
<accession>A0A9W8RS43</accession>
<gene>
    <name evidence="1" type="ORF">NW762_012037</name>
</gene>
<comment type="caution">
    <text evidence="1">The sequence shown here is derived from an EMBL/GenBank/DDBJ whole genome shotgun (WGS) entry which is preliminary data.</text>
</comment>
<name>A0A9W8RS43_9HYPO</name>
<dbReference type="AlphaFoldDB" id="A0A9W8RS43"/>
<keyword evidence="2" id="KW-1185">Reference proteome</keyword>
<organism evidence="1 2">
    <name type="scientific">Fusarium torreyae</name>
    <dbReference type="NCBI Taxonomy" id="1237075"/>
    <lineage>
        <taxon>Eukaryota</taxon>
        <taxon>Fungi</taxon>
        <taxon>Dikarya</taxon>
        <taxon>Ascomycota</taxon>
        <taxon>Pezizomycotina</taxon>
        <taxon>Sordariomycetes</taxon>
        <taxon>Hypocreomycetidae</taxon>
        <taxon>Hypocreales</taxon>
        <taxon>Nectriaceae</taxon>
        <taxon>Fusarium</taxon>
    </lineage>
</organism>
<reference evidence="1" key="1">
    <citation type="submission" date="2022-09" db="EMBL/GenBank/DDBJ databases">
        <title>Fusarium specimens isolated from Avocado Roots.</title>
        <authorList>
            <person name="Stajich J."/>
            <person name="Roper C."/>
            <person name="Heimlech-Rivalta G."/>
        </authorList>
    </citation>
    <scope>NUCLEOTIDE SEQUENCE</scope>
    <source>
        <strain evidence="1">CF00136</strain>
    </source>
</reference>
<dbReference type="OrthoDB" id="10379172at2759"/>
<dbReference type="EMBL" id="JAOQAZ010000031">
    <property type="protein sequence ID" value="KAJ4250222.1"/>
    <property type="molecule type" value="Genomic_DNA"/>
</dbReference>
<dbReference type="Proteomes" id="UP001152049">
    <property type="component" value="Unassembled WGS sequence"/>
</dbReference>
<evidence type="ECO:0000313" key="1">
    <source>
        <dbReference type="EMBL" id="KAJ4250222.1"/>
    </source>
</evidence>
<proteinExistence type="predicted"/>
<evidence type="ECO:0000313" key="2">
    <source>
        <dbReference type="Proteomes" id="UP001152049"/>
    </source>
</evidence>
<protein>
    <submittedName>
        <fullName evidence="1">Uncharacterized protein</fullName>
    </submittedName>
</protein>